<comment type="caution">
    <text evidence="2">The sequence shown here is derived from an EMBL/GenBank/DDBJ whole genome shotgun (WGS) entry which is preliminary data.</text>
</comment>
<proteinExistence type="predicted"/>
<gene>
    <name evidence="2" type="ORF">Val02_45810</name>
</gene>
<dbReference type="EMBL" id="BOPF01000016">
    <property type="protein sequence ID" value="GIJ47695.1"/>
    <property type="molecule type" value="Genomic_DNA"/>
</dbReference>
<evidence type="ECO:0000259" key="1">
    <source>
        <dbReference type="Pfam" id="PF16571"/>
    </source>
</evidence>
<dbReference type="Proteomes" id="UP000619260">
    <property type="component" value="Unassembled WGS sequence"/>
</dbReference>
<name>A0A8J4DR28_9ACTN</name>
<accession>A0A8J4DR28</accession>
<dbReference type="Pfam" id="PF16571">
    <property type="entry name" value="FBP_C"/>
    <property type="match status" value="1"/>
</dbReference>
<organism evidence="2 3">
    <name type="scientific">Virgisporangium aliadipatigenens</name>
    <dbReference type="NCBI Taxonomy" id="741659"/>
    <lineage>
        <taxon>Bacteria</taxon>
        <taxon>Bacillati</taxon>
        <taxon>Actinomycetota</taxon>
        <taxon>Actinomycetes</taxon>
        <taxon>Micromonosporales</taxon>
        <taxon>Micromonosporaceae</taxon>
        <taxon>Virgisporangium</taxon>
    </lineage>
</organism>
<evidence type="ECO:0000313" key="2">
    <source>
        <dbReference type="EMBL" id="GIJ47695.1"/>
    </source>
</evidence>
<reference evidence="2" key="1">
    <citation type="submission" date="2021-01" db="EMBL/GenBank/DDBJ databases">
        <title>Whole genome shotgun sequence of Virgisporangium aliadipatigenens NBRC 105644.</title>
        <authorList>
            <person name="Komaki H."/>
            <person name="Tamura T."/>
        </authorList>
    </citation>
    <scope>NUCLEOTIDE SEQUENCE</scope>
    <source>
        <strain evidence="2">NBRC 105644</strain>
    </source>
</reference>
<dbReference type="RefSeq" id="WP_203901201.1">
    <property type="nucleotide sequence ID" value="NZ_BOPF01000016.1"/>
</dbReference>
<sequence length="164" mass="17982">MKALAEREIRGSFVNCTKGEASRIALPRDLAARPWDDLDFLGWRDPSTLDRAYLVAEHRDRLVGVSLRVAPPRPGILHRGMCSVCLTTHPGSGVTLMTGRKAGAAGRQGNSVGVYLCTDLACSLYVRGRKVPEPGGRFAESLTEEEQVARTRDKLAAFLDRLFD</sequence>
<evidence type="ECO:0000313" key="3">
    <source>
        <dbReference type="Proteomes" id="UP000619260"/>
    </source>
</evidence>
<feature type="domain" description="Elongation factor G-binding protein C-terminal treble-clef zinc-finger" evidence="1">
    <location>
        <begin position="8"/>
        <end position="161"/>
    </location>
</feature>
<protein>
    <recommendedName>
        <fullName evidence="1">Elongation factor G-binding protein C-terminal treble-clef zinc-finger domain-containing protein</fullName>
    </recommendedName>
</protein>
<keyword evidence="3" id="KW-1185">Reference proteome</keyword>
<dbReference type="AlphaFoldDB" id="A0A8J4DR28"/>
<dbReference type="InterPro" id="IPR032330">
    <property type="entry name" value="EF-G-binding_C"/>
</dbReference>